<dbReference type="Pfam" id="PF08281">
    <property type="entry name" value="Sigma70_r4_2"/>
    <property type="match status" value="1"/>
</dbReference>
<evidence type="ECO:0000256" key="6">
    <source>
        <dbReference type="RuleBase" id="RU000716"/>
    </source>
</evidence>
<keyword evidence="4 6" id="KW-0238">DNA-binding</keyword>
<reference evidence="9 10" key="1">
    <citation type="journal article" date="2016" name="Nat. Commun.">
        <title>Thousands of microbial genomes shed light on interconnected biogeochemical processes in an aquifer system.</title>
        <authorList>
            <person name="Anantharaman K."/>
            <person name="Brown C.T."/>
            <person name="Hug L.A."/>
            <person name="Sharon I."/>
            <person name="Castelle C.J."/>
            <person name="Probst A.J."/>
            <person name="Thomas B.C."/>
            <person name="Singh A."/>
            <person name="Wilkins M.J."/>
            <person name="Karaoz U."/>
            <person name="Brodie E.L."/>
            <person name="Williams K.H."/>
            <person name="Hubbard S.S."/>
            <person name="Banfield J.F."/>
        </authorList>
    </citation>
    <scope>NUCLEOTIDE SEQUENCE [LARGE SCALE GENOMIC DNA]</scope>
</reference>
<dbReference type="InterPro" id="IPR013325">
    <property type="entry name" value="RNA_pol_sigma_r2"/>
</dbReference>
<evidence type="ECO:0000256" key="5">
    <source>
        <dbReference type="ARBA" id="ARBA00023163"/>
    </source>
</evidence>
<dbReference type="InterPro" id="IPR014284">
    <property type="entry name" value="RNA_pol_sigma-70_dom"/>
</dbReference>
<dbReference type="EMBL" id="MFJF01000012">
    <property type="protein sequence ID" value="OGG06973.1"/>
    <property type="molecule type" value="Genomic_DNA"/>
</dbReference>
<dbReference type="GO" id="GO:0003677">
    <property type="term" value="F:DNA binding"/>
    <property type="evidence" value="ECO:0007669"/>
    <property type="project" value="UniProtKB-KW"/>
</dbReference>
<dbReference type="InterPro" id="IPR039425">
    <property type="entry name" value="RNA_pol_sigma-70-like"/>
</dbReference>
<feature type="domain" description="RNA polymerase sigma factor 70 region 4 type 2" evidence="8">
    <location>
        <begin position="137"/>
        <end position="188"/>
    </location>
</feature>
<keyword evidence="5 6" id="KW-0804">Transcription</keyword>
<evidence type="ECO:0000256" key="2">
    <source>
        <dbReference type="ARBA" id="ARBA00023015"/>
    </source>
</evidence>
<organism evidence="9 10">
    <name type="scientific">Candidatus Gottesmanbacteria bacterium RIFCSPHIGHO2_01_FULL_40_15</name>
    <dbReference type="NCBI Taxonomy" id="1798376"/>
    <lineage>
        <taxon>Bacteria</taxon>
        <taxon>Candidatus Gottesmaniibacteriota</taxon>
    </lineage>
</organism>
<protein>
    <recommendedName>
        <fullName evidence="6">RNA polymerase sigma factor</fullName>
    </recommendedName>
</protein>
<evidence type="ECO:0000259" key="8">
    <source>
        <dbReference type="Pfam" id="PF08281"/>
    </source>
</evidence>
<gene>
    <name evidence="9" type="ORF">A2777_03830</name>
</gene>
<comment type="caution">
    <text evidence="9">The sequence shown here is derived from an EMBL/GenBank/DDBJ whole genome shotgun (WGS) entry which is preliminary data.</text>
</comment>
<dbReference type="InterPro" id="IPR007627">
    <property type="entry name" value="RNA_pol_sigma70_r2"/>
</dbReference>
<accession>A0A1F5Z3N2</accession>
<dbReference type="Gene3D" id="1.10.10.10">
    <property type="entry name" value="Winged helix-like DNA-binding domain superfamily/Winged helix DNA-binding domain"/>
    <property type="match status" value="1"/>
</dbReference>
<evidence type="ECO:0000256" key="1">
    <source>
        <dbReference type="ARBA" id="ARBA00010641"/>
    </source>
</evidence>
<dbReference type="PROSITE" id="PS01063">
    <property type="entry name" value="SIGMA70_ECF"/>
    <property type="match status" value="1"/>
</dbReference>
<dbReference type="SUPFAM" id="SSF88946">
    <property type="entry name" value="Sigma2 domain of RNA polymerase sigma factors"/>
    <property type="match status" value="1"/>
</dbReference>
<evidence type="ECO:0000259" key="7">
    <source>
        <dbReference type="Pfam" id="PF04542"/>
    </source>
</evidence>
<dbReference type="Pfam" id="PF04542">
    <property type="entry name" value="Sigma70_r2"/>
    <property type="match status" value="1"/>
</dbReference>
<evidence type="ECO:0000313" key="10">
    <source>
        <dbReference type="Proteomes" id="UP000177354"/>
    </source>
</evidence>
<dbReference type="InterPro" id="IPR013324">
    <property type="entry name" value="RNA_pol_sigma_r3/r4-like"/>
</dbReference>
<dbReference type="AlphaFoldDB" id="A0A1F5Z3N2"/>
<keyword evidence="3 6" id="KW-0731">Sigma factor</keyword>
<dbReference type="CDD" id="cd06171">
    <property type="entry name" value="Sigma70_r4"/>
    <property type="match status" value="1"/>
</dbReference>
<comment type="similarity">
    <text evidence="1 6">Belongs to the sigma-70 factor family. ECF subfamily.</text>
</comment>
<dbReference type="PANTHER" id="PTHR43133:SF8">
    <property type="entry name" value="RNA POLYMERASE SIGMA FACTOR HI_1459-RELATED"/>
    <property type="match status" value="1"/>
</dbReference>
<dbReference type="GO" id="GO:0016987">
    <property type="term" value="F:sigma factor activity"/>
    <property type="evidence" value="ECO:0007669"/>
    <property type="project" value="UniProtKB-KW"/>
</dbReference>
<dbReference type="InterPro" id="IPR013249">
    <property type="entry name" value="RNA_pol_sigma70_r4_t2"/>
</dbReference>
<evidence type="ECO:0000256" key="3">
    <source>
        <dbReference type="ARBA" id="ARBA00023082"/>
    </source>
</evidence>
<dbReference type="Proteomes" id="UP000177354">
    <property type="component" value="Unassembled WGS sequence"/>
</dbReference>
<sequence>MHENQDSSDSYFMKGKKINETLLVRRIINGNERALNFFYNHFYSPLNSYIGKKIANPEDAEEILQDTFMATLDALRDFSFKSALFTFICSIANHKIIDFYRRKKIKKIVFSQFVDIEPLLVELFGPEEALNVQILKEKIKETLEKLSPSYSLILKLKYVQGYSVLEIAKLLSVSFKSAESQLFRARKAFAVNFGGYEK</sequence>
<dbReference type="PANTHER" id="PTHR43133">
    <property type="entry name" value="RNA POLYMERASE ECF-TYPE SIGMA FACTO"/>
    <property type="match status" value="1"/>
</dbReference>
<evidence type="ECO:0000313" key="9">
    <source>
        <dbReference type="EMBL" id="OGG06973.1"/>
    </source>
</evidence>
<proteinExistence type="inferred from homology"/>
<feature type="domain" description="RNA polymerase sigma-70 region 2" evidence="7">
    <location>
        <begin position="39"/>
        <end position="104"/>
    </location>
</feature>
<dbReference type="Gene3D" id="1.10.1740.10">
    <property type="match status" value="1"/>
</dbReference>
<dbReference type="GO" id="GO:0006352">
    <property type="term" value="P:DNA-templated transcription initiation"/>
    <property type="evidence" value="ECO:0007669"/>
    <property type="project" value="InterPro"/>
</dbReference>
<evidence type="ECO:0000256" key="4">
    <source>
        <dbReference type="ARBA" id="ARBA00023125"/>
    </source>
</evidence>
<keyword evidence="2 6" id="KW-0805">Transcription regulation</keyword>
<dbReference type="NCBIfam" id="TIGR02937">
    <property type="entry name" value="sigma70-ECF"/>
    <property type="match status" value="1"/>
</dbReference>
<name>A0A1F5Z3N2_9BACT</name>
<dbReference type="InterPro" id="IPR036388">
    <property type="entry name" value="WH-like_DNA-bd_sf"/>
</dbReference>
<dbReference type="InterPro" id="IPR000838">
    <property type="entry name" value="RNA_pol_sigma70_ECF_CS"/>
</dbReference>
<dbReference type="SUPFAM" id="SSF88659">
    <property type="entry name" value="Sigma3 and sigma4 domains of RNA polymerase sigma factors"/>
    <property type="match status" value="1"/>
</dbReference>